<dbReference type="GO" id="GO:0005737">
    <property type="term" value="C:cytoplasm"/>
    <property type="evidence" value="ECO:0007669"/>
    <property type="project" value="UniProtKB-SubCell"/>
</dbReference>
<feature type="region of interest" description="Involved in Mg(2+) ion dislocation from EF-Tu" evidence="5">
    <location>
        <begin position="79"/>
        <end position="82"/>
    </location>
</feature>
<dbReference type="Proteomes" id="UP000254263">
    <property type="component" value="Unassembled WGS sequence"/>
</dbReference>
<evidence type="ECO:0000256" key="4">
    <source>
        <dbReference type="ARBA" id="ARBA00022917"/>
    </source>
</evidence>
<evidence type="ECO:0000256" key="2">
    <source>
        <dbReference type="ARBA" id="ARBA00016956"/>
    </source>
</evidence>
<evidence type="ECO:0000256" key="5">
    <source>
        <dbReference type="HAMAP-Rule" id="MF_00050"/>
    </source>
</evidence>
<dbReference type="NCBIfam" id="TIGR00116">
    <property type="entry name" value="tsf"/>
    <property type="match status" value="1"/>
</dbReference>
<dbReference type="GO" id="GO:0003746">
    <property type="term" value="F:translation elongation factor activity"/>
    <property type="evidence" value="ECO:0007669"/>
    <property type="project" value="UniProtKB-UniRule"/>
</dbReference>
<organism evidence="7 8">
    <name type="scientific">Porphyromonas macacae</name>
    <dbReference type="NCBI Taxonomy" id="28115"/>
    <lineage>
        <taxon>Bacteria</taxon>
        <taxon>Pseudomonadati</taxon>
        <taxon>Bacteroidota</taxon>
        <taxon>Bacteroidia</taxon>
        <taxon>Bacteroidales</taxon>
        <taxon>Porphyromonadaceae</taxon>
        <taxon>Porphyromonas</taxon>
    </lineage>
</organism>
<name>A0A379DHS3_9PORP</name>
<evidence type="ECO:0000313" key="8">
    <source>
        <dbReference type="Proteomes" id="UP000254263"/>
    </source>
</evidence>
<comment type="function">
    <text evidence="5">Associates with the EF-Tu.GDP complex and induces the exchange of GDP to GTP. It remains bound to the aminoacyl-tRNA.EF-Tu.GTP complex up to the GTP hydrolysis stage on the ribosome.</text>
</comment>
<dbReference type="Gene3D" id="1.10.8.10">
    <property type="entry name" value="DNA helicase RuvA subunit, C-terminal domain"/>
    <property type="match status" value="1"/>
</dbReference>
<comment type="subcellular location">
    <subcellularLocation>
        <location evidence="5">Cytoplasm</location>
    </subcellularLocation>
</comment>
<protein>
    <recommendedName>
        <fullName evidence="2 5">Elongation factor Ts</fullName>
        <shortName evidence="5">EF-Ts</shortName>
    </recommendedName>
</protein>
<keyword evidence="3 5" id="KW-0251">Elongation factor</keyword>
<dbReference type="Gene3D" id="3.30.479.20">
    <property type="entry name" value="Elongation factor Ts, dimerisation domain"/>
    <property type="match status" value="2"/>
</dbReference>
<dbReference type="RefSeq" id="WP_018360964.1">
    <property type="nucleotide sequence ID" value="NZ_UGTI01000001.1"/>
</dbReference>
<dbReference type="Gene3D" id="1.10.286.20">
    <property type="match status" value="1"/>
</dbReference>
<gene>
    <name evidence="5 7" type="primary">tsf</name>
    <name evidence="7" type="ORF">NCTC13100_01090</name>
</gene>
<dbReference type="PANTHER" id="PTHR11741:SF0">
    <property type="entry name" value="ELONGATION FACTOR TS, MITOCHONDRIAL"/>
    <property type="match status" value="1"/>
</dbReference>
<evidence type="ECO:0000259" key="6">
    <source>
        <dbReference type="Pfam" id="PF00889"/>
    </source>
</evidence>
<sequence>MAVTIQDIAKLRKMSGAGMMDCKQALEEANNDFEKAMEIIRKKGQAVAAKRSDREATEGCVLAAAKDDFAAAVALQCETDFVAKNQGFIDLTRNILNLALTNKPQNKEDLKNMILAENRTVQDHITDQVGITGEKMELGYYEFVNGPTTTAYIHPGNKLATIVAFNEKADYEVAHNIAMQVAAMNPIAISEEDVPQEIKERELELAREKARESGKPENLIERIAEGGLQKFYKENTLLQQENIKNNKQSVADYLKENSKSLSVSAFKRVTLNAE</sequence>
<proteinExistence type="inferred from homology"/>
<dbReference type="FunFam" id="1.10.286.20:FF:000001">
    <property type="entry name" value="Elongation factor Ts"/>
    <property type="match status" value="1"/>
</dbReference>
<evidence type="ECO:0000256" key="3">
    <source>
        <dbReference type="ARBA" id="ARBA00022768"/>
    </source>
</evidence>
<dbReference type="Pfam" id="PF00889">
    <property type="entry name" value="EF_TS"/>
    <property type="match status" value="1"/>
</dbReference>
<feature type="domain" description="Translation elongation factor EFTs/EF1B dimerisation" evidence="6">
    <location>
        <begin position="70"/>
        <end position="271"/>
    </location>
</feature>
<dbReference type="InterPro" id="IPR014039">
    <property type="entry name" value="Transl_elong_EFTs/EF1B_dimer"/>
</dbReference>
<dbReference type="SUPFAM" id="SSF46934">
    <property type="entry name" value="UBA-like"/>
    <property type="match status" value="1"/>
</dbReference>
<dbReference type="AlphaFoldDB" id="A0A379DHS3"/>
<dbReference type="InterPro" id="IPR009060">
    <property type="entry name" value="UBA-like_sf"/>
</dbReference>
<keyword evidence="4 5" id="KW-0648">Protein biosynthesis</keyword>
<keyword evidence="5" id="KW-0963">Cytoplasm</keyword>
<dbReference type="InterPro" id="IPR001816">
    <property type="entry name" value="Transl_elong_EFTs/EF1B"/>
</dbReference>
<evidence type="ECO:0000313" key="7">
    <source>
        <dbReference type="EMBL" id="SUB77940.1"/>
    </source>
</evidence>
<dbReference type="SUPFAM" id="SSF54713">
    <property type="entry name" value="Elongation factor Ts (EF-Ts), dimerisation domain"/>
    <property type="match status" value="1"/>
</dbReference>
<evidence type="ECO:0000256" key="1">
    <source>
        <dbReference type="ARBA" id="ARBA00005532"/>
    </source>
</evidence>
<dbReference type="CDD" id="cd14275">
    <property type="entry name" value="UBA_EF-Ts"/>
    <property type="match status" value="1"/>
</dbReference>
<reference evidence="7 8" key="1">
    <citation type="submission" date="2018-06" db="EMBL/GenBank/DDBJ databases">
        <authorList>
            <consortium name="Pathogen Informatics"/>
            <person name="Doyle S."/>
        </authorList>
    </citation>
    <scope>NUCLEOTIDE SEQUENCE [LARGE SCALE GENOMIC DNA]</scope>
    <source>
        <strain evidence="7 8">NCTC13100</strain>
    </source>
</reference>
<dbReference type="EMBL" id="UGTI01000001">
    <property type="protein sequence ID" value="SUB77940.1"/>
    <property type="molecule type" value="Genomic_DNA"/>
</dbReference>
<dbReference type="InterPro" id="IPR036402">
    <property type="entry name" value="EF-Ts_dimer_sf"/>
</dbReference>
<dbReference type="InterPro" id="IPR018101">
    <property type="entry name" value="Transl_elong_Ts_CS"/>
</dbReference>
<dbReference type="PROSITE" id="PS01126">
    <property type="entry name" value="EF_TS_1"/>
    <property type="match status" value="1"/>
</dbReference>
<dbReference type="HAMAP" id="MF_00050">
    <property type="entry name" value="EF_Ts"/>
    <property type="match status" value="1"/>
</dbReference>
<comment type="similarity">
    <text evidence="1 5">Belongs to the EF-Ts family.</text>
</comment>
<dbReference type="FunFam" id="1.10.8.10:FF:000001">
    <property type="entry name" value="Elongation factor Ts"/>
    <property type="match status" value="1"/>
</dbReference>
<accession>A0A379DHS3</accession>
<dbReference type="PANTHER" id="PTHR11741">
    <property type="entry name" value="ELONGATION FACTOR TS"/>
    <property type="match status" value="1"/>
</dbReference>